<protein>
    <submittedName>
        <fullName evidence="2">(pine wood nematode) hypothetical protein</fullName>
    </submittedName>
</protein>
<comment type="caution">
    <text evidence="2">The sequence shown here is derived from an EMBL/GenBank/DDBJ whole genome shotgun (WGS) entry which is preliminary data.</text>
</comment>
<keyword evidence="1" id="KW-0472">Membrane</keyword>
<organism evidence="2 3">
    <name type="scientific">Bursaphelenchus xylophilus</name>
    <name type="common">Pinewood nematode worm</name>
    <name type="synonym">Aphelenchoides xylophilus</name>
    <dbReference type="NCBI Taxonomy" id="6326"/>
    <lineage>
        <taxon>Eukaryota</taxon>
        <taxon>Metazoa</taxon>
        <taxon>Ecdysozoa</taxon>
        <taxon>Nematoda</taxon>
        <taxon>Chromadorea</taxon>
        <taxon>Rhabditida</taxon>
        <taxon>Tylenchina</taxon>
        <taxon>Tylenchomorpha</taxon>
        <taxon>Aphelenchoidea</taxon>
        <taxon>Aphelenchoididae</taxon>
        <taxon>Bursaphelenchus</taxon>
    </lineage>
</organism>
<evidence type="ECO:0000256" key="1">
    <source>
        <dbReference type="SAM" id="Phobius"/>
    </source>
</evidence>
<dbReference type="OrthoDB" id="5814288at2759"/>
<evidence type="ECO:0000313" key="2">
    <source>
        <dbReference type="EMBL" id="CAD5217931.1"/>
    </source>
</evidence>
<sequence>MEKRRPFYVRWLSELKDRCQNGLTIANVYEQNMKITSKFLPPPLMVPLELIFGYFAFHAMIFLALISPIAGSIKGIFGRKGLQLSKHLAKMRTEISLGLLAITAAFHWLCVPAWMNWGVWLRPAINIRPQITLVHRCKSEPCLGSAEKIENSEAPSKRRSFSANFESNYDFGMNLRFKNPVLDNLFDPMDTVTTGLDAIGGLGEPNQVKSEESVYASARSTRWSKEMVENGEDSMI</sequence>
<keyword evidence="1" id="KW-0812">Transmembrane</keyword>
<feature type="transmembrane region" description="Helical" evidence="1">
    <location>
        <begin position="51"/>
        <end position="77"/>
    </location>
</feature>
<dbReference type="Proteomes" id="UP000659654">
    <property type="component" value="Unassembled WGS sequence"/>
</dbReference>
<dbReference type="Proteomes" id="UP000582659">
    <property type="component" value="Unassembled WGS sequence"/>
</dbReference>
<accession>A0A7I8WZ74</accession>
<dbReference type="AlphaFoldDB" id="A0A7I8WZ74"/>
<name>A0A7I8WZ74_BURXY</name>
<proteinExistence type="predicted"/>
<keyword evidence="1" id="KW-1133">Transmembrane helix</keyword>
<reference evidence="2" key="1">
    <citation type="submission" date="2020-09" db="EMBL/GenBank/DDBJ databases">
        <authorList>
            <person name="Kikuchi T."/>
        </authorList>
    </citation>
    <scope>NUCLEOTIDE SEQUENCE</scope>
    <source>
        <strain evidence="2">Ka4C1</strain>
    </source>
</reference>
<feature type="transmembrane region" description="Helical" evidence="1">
    <location>
        <begin position="97"/>
        <end position="120"/>
    </location>
</feature>
<gene>
    <name evidence="2" type="ORF">BXYJ_LOCUS5324</name>
</gene>
<keyword evidence="3" id="KW-1185">Reference proteome</keyword>
<dbReference type="EMBL" id="CAJFDI010000002">
    <property type="protein sequence ID" value="CAD5217931.1"/>
    <property type="molecule type" value="Genomic_DNA"/>
</dbReference>
<evidence type="ECO:0000313" key="3">
    <source>
        <dbReference type="Proteomes" id="UP000659654"/>
    </source>
</evidence>
<dbReference type="EMBL" id="CAJFCV020000002">
    <property type="protein sequence ID" value="CAG9102083.1"/>
    <property type="molecule type" value="Genomic_DNA"/>
</dbReference>